<sequence length="363" mass="41085">MMTMNGDAPEEFEYDRAKEVKEFDESKIGCKGLADSGATTIPRFFIHPPQSLQLAQSFSFHLIPTIDLSHADSHRRSEIVHQIREASHTWGLFQITHHGIPLCVFDDTISAVRSFYELPTGVKSQHYCREMGCGVSFTTSTDLYRSNAAAWRDTLQVCVGPDPPKVDLIPEVCRREVMEWDGHMRRMGKVLMGLLSEGLGLERRGLEEMTCVDASNLLVQYYPYCPQPDLTLGIKSHTDPVMLTIVLQNQVGGLQVKHGEEWVEVKPMHGGLVVNIGDLLQMISNDQYKSAQHRVLANPFRETRISIPVFFNPSKRGDTDFYGPLQELLSDEKPALYRNFTMGDVMGRIFSREAGNLKNYFEL</sequence>
<comment type="caution">
    <text evidence="1">The sequence shown here is derived from an EMBL/GenBank/DDBJ whole genome shotgun (WGS) entry which is preliminary data.</text>
</comment>
<organism evidence="1 2">
    <name type="scientific">Persea americana</name>
    <name type="common">Avocado</name>
    <dbReference type="NCBI Taxonomy" id="3435"/>
    <lineage>
        <taxon>Eukaryota</taxon>
        <taxon>Viridiplantae</taxon>
        <taxon>Streptophyta</taxon>
        <taxon>Embryophyta</taxon>
        <taxon>Tracheophyta</taxon>
        <taxon>Spermatophyta</taxon>
        <taxon>Magnoliopsida</taxon>
        <taxon>Magnoliidae</taxon>
        <taxon>Laurales</taxon>
        <taxon>Lauraceae</taxon>
        <taxon>Persea</taxon>
    </lineage>
</organism>
<dbReference type="EMBL" id="CM056810">
    <property type="protein sequence ID" value="KAJ8646771.1"/>
    <property type="molecule type" value="Genomic_DNA"/>
</dbReference>
<evidence type="ECO:0000313" key="2">
    <source>
        <dbReference type="Proteomes" id="UP001234297"/>
    </source>
</evidence>
<reference evidence="1 2" key="1">
    <citation type="journal article" date="2022" name="Hortic Res">
        <title>A haplotype resolved chromosomal level avocado genome allows analysis of novel avocado genes.</title>
        <authorList>
            <person name="Nath O."/>
            <person name="Fletcher S.J."/>
            <person name="Hayward A."/>
            <person name="Shaw L.M."/>
            <person name="Masouleh A.K."/>
            <person name="Furtado A."/>
            <person name="Henry R.J."/>
            <person name="Mitter N."/>
        </authorList>
    </citation>
    <scope>NUCLEOTIDE SEQUENCE [LARGE SCALE GENOMIC DNA]</scope>
    <source>
        <strain evidence="2">cv. Hass</strain>
    </source>
</reference>
<gene>
    <name evidence="1" type="ORF">MRB53_008519</name>
</gene>
<accession>A0ACC2MMA5</accession>
<keyword evidence="2" id="KW-1185">Reference proteome</keyword>
<evidence type="ECO:0000313" key="1">
    <source>
        <dbReference type="EMBL" id="KAJ8646771.1"/>
    </source>
</evidence>
<dbReference type="Proteomes" id="UP001234297">
    <property type="component" value="Chromosome 2"/>
</dbReference>
<proteinExistence type="predicted"/>
<protein>
    <submittedName>
        <fullName evidence="1">Uncharacterized protein</fullName>
    </submittedName>
</protein>
<name>A0ACC2MMA5_PERAE</name>